<evidence type="ECO:0000313" key="1">
    <source>
        <dbReference type="EMBL" id="OXU20307.1"/>
    </source>
</evidence>
<sequence length="113" mass="12983">PGVTFAHKLLPRTDALLIKRRQKLGPAKTKTLSRGLPKGLEAVRALLYIYFSLSALKVALKISEEESWQSRNDYKITPNRIGLKPRIVLSIRVYESQMTEKRSLKLLIGRIYY</sequence>
<comment type="caution">
    <text evidence="1">The sequence shown here is derived from an EMBL/GenBank/DDBJ whole genome shotgun (WGS) entry which is preliminary data.</text>
</comment>
<evidence type="ECO:0000313" key="2">
    <source>
        <dbReference type="Proteomes" id="UP000215335"/>
    </source>
</evidence>
<dbReference type="Proteomes" id="UP000215335">
    <property type="component" value="Unassembled WGS sequence"/>
</dbReference>
<organism evidence="1 2">
    <name type="scientific">Trichomalopsis sarcophagae</name>
    <dbReference type="NCBI Taxonomy" id="543379"/>
    <lineage>
        <taxon>Eukaryota</taxon>
        <taxon>Metazoa</taxon>
        <taxon>Ecdysozoa</taxon>
        <taxon>Arthropoda</taxon>
        <taxon>Hexapoda</taxon>
        <taxon>Insecta</taxon>
        <taxon>Pterygota</taxon>
        <taxon>Neoptera</taxon>
        <taxon>Endopterygota</taxon>
        <taxon>Hymenoptera</taxon>
        <taxon>Apocrita</taxon>
        <taxon>Proctotrupomorpha</taxon>
        <taxon>Chalcidoidea</taxon>
        <taxon>Pteromalidae</taxon>
        <taxon>Pteromalinae</taxon>
        <taxon>Trichomalopsis</taxon>
    </lineage>
</organism>
<gene>
    <name evidence="1" type="ORF">TSAR_016147</name>
</gene>
<dbReference type="AlphaFoldDB" id="A0A232EPQ9"/>
<keyword evidence="2" id="KW-1185">Reference proteome</keyword>
<protein>
    <submittedName>
        <fullName evidence="1">Uncharacterized protein</fullName>
    </submittedName>
</protein>
<feature type="non-terminal residue" evidence="1">
    <location>
        <position position="1"/>
    </location>
</feature>
<reference evidence="1 2" key="1">
    <citation type="journal article" date="2017" name="Curr. Biol.">
        <title>The Evolution of Venom by Co-option of Single-Copy Genes.</title>
        <authorList>
            <person name="Martinson E.O."/>
            <person name="Mrinalini"/>
            <person name="Kelkar Y.D."/>
            <person name="Chang C.H."/>
            <person name="Werren J.H."/>
        </authorList>
    </citation>
    <scope>NUCLEOTIDE SEQUENCE [LARGE SCALE GENOMIC DNA]</scope>
    <source>
        <strain evidence="1 2">Alberta</strain>
        <tissue evidence="1">Whole body</tissue>
    </source>
</reference>
<proteinExistence type="predicted"/>
<name>A0A232EPQ9_9HYME</name>
<dbReference type="EMBL" id="NNAY01002919">
    <property type="protein sequence ID" value="OXU20307.1"/>
    <property type="molecule type" value="Genomic_DNA"/>
</dbReference>
<accession>A0A232EPQ9</accession>